<feature type="region of interest" description="Disordered" evidence="1">
    <location>
        <begin position="17"/>
        <end position="101"/>
    </location>
</feature>
<accession>A0AAV9R908</accession>
<dbReference type="AlphaFoldDB" id="A0AAV9R908"/>
<feature type="compositionally biased region" description="Basic and acidic residues" evidence="1">
    <location>
        <begin position="330"/>
        <end position="345"/>
    </location>
</feature>
<proteinExistence type="predicted"/>
<protein>
    <submittedName>
        <fullName evidence="2">Uncharacterized protein</fullName>
    </submittedName>
</protein>
<keyword evidence="3" id="KW-1185">Reference proteome</keyword>
<feature type="compositionally biased region" description="Polar residues" evidence="1">
    <location>
        <begin position="299"/>
        <end position="318"/>
    </location>
</feature>
<organism evidence="2 3">
    <name type="scientific">Crenichthys baileyi</name>
    <name type="common">White River springfish</name>
    <dbReference type="NCBI Taxonomy" id="28760"/>
    <lineage>
        <taxon>Eukaryota</taxon>
        <taxon>Metazoa</taxon>
        <taxon>Chordata</taxon>
        <taxon>Craniata</taxon>
        <taxon>Vertebrata</taxon>
        <taxon>Euteleostomi</taxon>
        <taxon>Actinopterygii</taxon>
        <taxon>Neopterygii</taxon>
        <taxon>Teleostei</taxon>
        <taxon>Neoteleostei</taxon>
        <taxon>Acanthomorphata</taxon>
        <taxon>Ovalentaria</taxon>
        <taxon>Atherinomorphae</taxon>
        <taxon>Cyprinodontiformes</taxon>
        <taxon>Goodeidae</taxon>
        <taxon>Crenichthys</taxon>
    </lineage>
</organism>
<comment type="caution">
    <text evidence="2">The sequence shown here is derived from an EMBL/GenBank/DDBJ whole genome shotgun (WGS) entry which is preliminary data.</text>
</comment>
<sequence>MNFTPLDYLCVGARLQHPAPRSSKGQVDTAPEGTSSPRQTNTRYHPRAAISPTQRYHGSSAKYKSSSPQAKEAQCEGREPNPPDPATPPSTATQAKPGTQSPCCRNLLQGVGWWFENQMRSSFSESQIIHSHSSSAKAAQFCLVLRLPPGGLNLARHEHVGPRNRSAGQMQSQVWITSFRRFSHDDLSVFSPAPDYVSSNPNSWRIVQLKHFIPLQDQDRSSSYNSSCSNVVMATFVSQHGVDPAETVNVSETCNSSRGGSCSGHLSPLSHHVHSAGSHLQRLSFGAVQEPEGPGEPTYSRQSSAAGPPQLQSHQSGSPRIHHFISVEGVKQHEASGCDSPEKAPDAWPRPSGEAGPPATWVT</sequence>
<feature type="compositionally biased region" description="Polar residues" evidence="1">
    <location>
        <begin position="32"/>
        <end position="43"/>
    </location>
</feature>
<reference evidence="2 3" key="1">
    <citation type="submission" date="2021-06" db="EMBL/GenBank/DDBJ databases">
        <authorList>
            <person name="Palmer J.M."/>
        </authorList>
    </citation>
    <scope>NUCLEOTIDE SEQUENCE [LARGE SCALE GENOMIC DNA]</scope>
    <source>
        <strain evidence="2 3">MEX-2019</strain>
        <tissue evidence="2">Muscle</tissue>
    </source>
</reference>
<dbReference type="Proteomes" id="UP001311232">
    <property type="component" value="Unassembled WGS sequence"/>
</dbReference>
<evidence type="ECO:0000256" key="1">
    <source>
        <dbReference type="SAM" id="MobiDB-lite"/>
    </source>
</evidence>
<feature type="region of interest" description="Disordered" evidence="1">
    <location>
        <begin position="254"/>
        <end position="273"/>
    </location>
</feature>
<feature type="compositionally biased region" description="Polar residues" evidence="1">
    <location>
        <begin position="51"/>
        <end position="69"/>
    </location>
</feature>
<feature type="region of interest" description="Disordered" evidence="1">
    <location>
        <begin position="288"/>
        <end position="363"/>
    </location>
</feature>
<gene>
    <name evidence="2" type="ORF">CRENBAI_008936</name>
</gene>
<evidence type="ECO:0000313" key="3">
    <source>
        <dbReference type="Proteomes" id="UP001311232"/>
    </source>
</evidence>
<name>A0AAV9R908_9TELE</name>
<dbReference type="EMBL" id="JAHHUM010002323">
    <property type="protein sequence ID" value="KAK5604850.1"/>
    <property type="molecule type" value="Genomic_DNA"/>
</dbReference>
<evidence type="ECO:0000313" key="2">
    <source>
        <dbReference type="EMBL" id="KAK5604850.1"/>
    </source>
</evidence>